<proteinExistence type="predicted"/>
<evidence type="ECO:0000313" key="1">
    <source>
        <dbReference type="EMBL" id="GGA34445.1"/>
    </source>
</evidence>
<evidence type="ECO:0000313" key="2">
    <source>
        <dbReference type="Proteomes" id="UP000618591"/>
    </source>
</evidence>
<gene>
    <name evidence="1" type="ORF">GCM10011395_00960</name>
</gene>
<name>A0ABQ1G186_9SPHN</name>
<comment type="caution">
    <text evidence="1">The sequence shown here is derived from an EMBL/GenBank/DDBJ whole genome shotgun (WGS) entry which is preliminary data.</text>
</comment>
<dbReference type="Proteomes" id="UP000618591">
    <property type="component" value="Unassembled WGS sequence"/>
</dbReference>
<sequence length="82" mass="9127">MTPNRQMEVARPEPELRIAAADARIAWVLDHPRMSDWLKQALRAAEGADPVALQNDMEMIRHLLLPRCQAQIDLALATASVG</sequence>
<accession>A0ABQ1G186</accession>
<protein>
    <submittedName>
        <fullName evidence="1">Uncharacterized protein</fullName>
    </submittedName>
</protein>
<reference evidence="2" key="1">
    <citation type="journal article" date="2019" name="Int. J. Syst. Evol. Microbiol.">
        <title>The Global Catalogue of Microorganisms (GCM) 10K type strain sequencing project: providing services to taxonomists for standard genome sequencing and annotation.</title>
        <authorList>
            <consortium name="The Broad Institute Genomics Platform"/>
            <consortium name="The Broad Institute Genome Sequencing Center for Infectious Disease"/>
            <person name="Wu L."/>
            <person name="Ma J."/>
        </authorList>
    </citation>
    <scope>NUCLEOTIDE SEQUENCE [LARGE SCALE GENOMIC DNA]</scope>
    <source>
        <strain evidence="2">CGMCC 1.10106</strain>
    </source>
</reference>
<keyword evidence="2" id="KW-1185">Reference proteome</keyword>
<dbReference type="EMBL" id="BMDW01000001">
    <property type="protein sequence ID" value="GGA34445.1"/>
    <property type="molecule type" value="Genomic_DNA"/>
</dbReference>
<organism evidence="1 2">
    <name type="scientific">Sphingomonas psychrolutea</name>
    <dbReference type="NCBI Taxonomy" id="1259676"/>
    <lineage>
        <taxon>Bacteria</taxon>
        <taxon>Pseudomonadati</taxon>
        <taxon>Pseudomonadota</taxon>
        <taxon>Alphaproteobacteria</taxon>
        <taxon>Sphingomonadales</taxon>
        <taxon>Sphingomonadaceae</taxon>
        <taxon>Sphingomonas</taxon>
    </lineage>
</organism>
<dbReference type="RefSeq" id="WP_188444809.1">
    <property type="nucleotide sequence ID" value="NZ_BMDW01000001.1"/>
</dbReference>